<evidence type="ECO:0000313" key="1">
    <source>
        <dbReference type="EMBL" id="SBQ75393.1"/>
    </source>
</evidence>
<feature type="non-terminal residue" evidence="1">
    <location>
        <position position="1"/>
    </location>
</feature>
<sequence length="37" mass="4295">HTHTHTHTHTHAPYFQAWTILMYSVFTPLPVWPSGPP</sequence>
<dbReference type="EMBL" id="HAEC01007255">
    <property type="protein sequence ID" value="SBQ75393.1"/>
    <property type="molecule type" value="Transcribed_RNA"/>
</dbReference>
<dbReference type="AlphaFoldDB" id="A0A1A8GVY1"/>
<proteinExistence type="predicted"/>
<organism evidence="1">
    <name type="scientific">Nothobranchius korthausae</name>
    <dbReference type="NCBI Taxonomy" id="1143690"/>
    <lineage>
        <taxon>Eukaryota</taxon>
        <taxon>Metazoa</taxon>
        <taxon>Chordata</taxon>
        <taxon>Craniata</taxon>
        <taxon>Vertebrata</taxon>
        <taxon>Euteleostomi</taxon>
        <taxon>Actinopterygii</taxon>
        <taxon>Neopterygii</taxon>
        <taxon>Teleostei</taxon>
        <taxon>Neoteleostei</taxon>
        <taxon>Acanthomorphata</taxon>
        <taxon>Ovalentaria</taxon>
        <taxon>Atherinomorphae</taxon>
        <taxon>Cyprinodontiformes</taxon>
        <taxon>Nothobranchiidae</taxon>
        <taxon>Nothobranchius</taxon>
    </lineage>
</organism>
<reference evidence="1" key="1">
    <citation type="submission" date="2016-05" db="EMBL/GenBank/DDBJ databases">
        <authorList>
            <person name="Lavstsen T."/>
            <person name="Jespersen J.S."/>
        </authorList>
    </citation>
    <scope>NUCLEOTIDE SEQUENCE</scope>
    <source>
        <tissue evidence="1">Brain</tissue>
    </source>
</reference>
<reference evidence="1" key="2">
    <citation type="submission" date="2016-06" db="EMBL/GenBank/DDBJ databases">
        <title>The genome of a short-lived fish provides insights into sex chromosome evolution and the genetic control of aging.</title>
        <authorList>
            <person name="Reichwald K."/>
            <person name="Felder M."/>
            <person name="Petzold A."/>
            <person name="Koch P."/>
            <person name="Groth M."/>
            <person name="Platzer M."/>
        </authorList>
    </citation>
    <scope>NUCLEOTIDE SEQUENCE</scope>
    <source>
        <tissue evidence="1">Brain</tissue>
    </source>
</reference>
<accession>A0A1A8GVY1</accession>
<protein>
    <submittedName>
        <fullName evidence="1">Reversion-inducing-cysteine-rich protein with kazal motifs</fullName>
    </submittedName>
</protein>
<name>A0A1A8GVY1_9TELE</name>
<gene>
    <name evidence="1" type="primary">RECK</name>
</gene>